<keyword evidence="3 7" id="KW-0812">Transmembrane</keyword>
<evidence type="ECO:0000256" key="7">
    <source>
        <dbReference type="SAM" id="Phobius"/>
    </source>
</evidence>
<evidence type="ECO:0000313" key="10">
    <source>
        <dbReference type="Proteomes" id="UP001597391"/>
    </source>
</evidence>
<feature type="compositionally biased region" description="Polar residues" evidence="6">
    <location>
        <begin position="19"/>
        <end position="28"/>
    </location>
</feature>
<evidence type="ECO:0000256" key="2">
    <source>
        <dbReference type="ARBA" id="ARBA00022475"/>
    </source>
</evidence>
<keyword evidence="2" id="KW-1003">Cell membrane</keyword>
<dbReference type="Gene3D" id="1.20.1250.20">
    <property type="entry name" value="MFS general substrate transporter like domains"/>
    <property type="match status" value="1"/>
</dbReference>
<feature type="compositionally biased region" description="Polar residues" evidence="6">
    <location>
        <begin position="1"/>
        <end position="11"/>
    </location>
</feature>
<evidence type="ECO:0000256" key="6">
    <source>
        <dbReference type="SAM" id="MobiDB-lite"/>
    </source>
</evidence>
<feature type="transmembrane region" description="Helical" evidence="7">
    <location>
        <begin position="84"/>
        <end position="103"/>
    </location>
</feature>
<feature type="domain" description="Major facilitator superfamily (MFS) profile" evidence="8">
    <location>
        <begin position="45"/>
        <end position="431"/>
    </location>
</feature>
<evidence type="ECO:0000259" key="8">
    <source>
        <dbReference type="PROSITE" id="PS50850"/>
    </source>
</evidence>
<evidence type="ECO:0000313" key="9">
    <source>
        <dbReference type="EMBL" id="MFD2840605.1"/>
    </source>
</evidence>
<feature type="transmembrane region" description="Helical" evidence="7">
    <location>
        <begin position="179"/>
        <end position="201"/>
    </location>
</feature>
<keyword evidence="5 7" id="KW-0472">Membrane</keyword>
<reference evidence="10" key="1">
    <citation type="journal article" date="2019" name="Int. J. Syst. Evol. Microbiol.">
        <title>The Global Catalogue of Microorganisms (GCM) 10K type strain sequencing project: providing services to taxonomists for standard genome sequencing and annotation.</title>
        <authorList>
            <consortium name="The Broad Institute Genomics Platform"/>
            <consortium name="The Broad Institute Genome Sequencing Center for Infectious Disease"/>
            <person name="Wu L."/>
            <person name="Ma J."/>
        </authorList>
    </citation>
    <scope>NUCLEOTIDE SEQUENCE [LARGE SCALE GENOMIC DNA]</scope>
    <source>
        <strain evidence="10">KCTC 33576</strain>
    </source>
</reference>
<feature type="transmembrane region" description="Helical" evidence="7">
    <location>
        <begin position="386"/>
        <end position="403"/>
    </location>
</feature>
<feature type="transmembrane region" description="Helical" evidence="7">
    <location>
        <begin position="115"/>
        <end position="133"/>
    </location>
</feature>
<feature type="region of interest" description="Disordered" evidence="6">
    <location>
        <begin position="1"/>
        <end position="37"/>
    </location>
</feature>
<dbReference type="SUPFAM" id="SSF103473">
    <property type="entry name" value="MFS general substrate transporter"/>
    <property type="match status" value="2"/>
</dbReference>
<sequence length="444" mass="47528">MTKAPDTSKNQDPPIKDTGSASEPTPSVATPAEARSTEIGTTREALKVPAFRRLLTAWTLSNLGDSALFLTVAIWIKTMTDNDVYTALTFVAIGLPALAAPVFGMMADRFSRIRLVALSNILVALSILLLFIVQDTGDIWIVYVVMVLYSCTTYINSAAQSGLLRDTLDLRLLGPANGLFTSIDHGFRIVVPLVAAGAFALWGIQPILIFTIIMFVLGAMFLKFVGIKETANDVRFDSSWLKTSLRGFPEVYARKRLWSFLIALVVVVTVGGAINALIFPVLDQGLGLQPEALPIFTSLQGAAAVAAGLLGAALMRRFGFDRLMILGLVLFTLGYVAFAIPNVIAVLLASVALGFCMPIMAMVVMTIKQTELPMEVQGRSGAAMNMMLNAPQVLSSALVAVLIGVTPYWTILIVGAILSAFSLVPILRQKRRGETAGTVGSSAI</sequence>
<feature type="transmembrane region" description="Helical" evidence="7">
    <location>
        <begin position="139"/>
        <end position="159"/>
    </location>
</feature>
<keyword evidence="4 7" id="KW-1133">Transmembrane helix</keyword>
<accession>A0ABW5XDN8</accession>
<keyword evidence="10" id="KW-1185">Reference proteome</keyword>
<dbReference type="PROSITE" id="PS50850">
    <property type="entry name" value="MFS"/>
    <property type="match status" value="1"/>
</dbReference>
<organism evidence="9 10">
    <name type="scientific">Populibacterium corticicola</name>
    <dbReference type="NCBI Taxonomy" id="1812826"/>
    <lineage>
        <taxon>Bacteria</taxon>
        <taxon>Bacillati</taxon>
        <taxon>Actinomycetota</taxon>
        <taxon>Actinomycetes</taxon>
        <taxon>Micrococcales</taxon>
        <taxon>Jonesiaceae</taxon>
        <taxon>Populibacterium</taxon>
    </lineage>
</organism>
<evidence type="ECO:0000256" key="1">
    <source>
        <dbReference type="ARBA" id="ARBA00004651"/>
    </source>
</evidence>
<evidence type="ECO:0000256" key="4">
    <source>
        <dbReference type="ARBA" id="ARBA00022989"/>
    </source>
</evidence>
<dbReference type="RefSeq" id="WP_377466478.1">
    <property type="nucleotide sequence ID" value="NZ_JBHUOP010000003.1"/>
</dbReference>
<comment type="subcellular location">
    <subcellularLocation>
        <location evidence="1">Cell membrane</location>
        <topology evidence="1">Multi-pass membrane protein</topology>
    </subcellularLocation>
</comment>
<dbReference type="InterPro" id="IPR011701">
    <property type="entry name" value="MFS"/>
</dbReference>
<feature type="transmembrane region" description="Helical" evidence="7">
    <location>
        <begin position="409"/>
        <end position="427"/>
    </location>
</feature>
<dbReference type="Pfam" id="PF07690">
    <property type="entry name" value="MFS_1"/>
    <property type="match status" value="1"/>
</dbReference>
<proteinExistence type="predicted"/>
<dbReference type="InterPro" id="IPR036259">
    <property type="entry name" value="MFS_trans_sf"/>
</dbReference>
<protein>
    <submittedName>
        <fullName evidence="9">MFS transporter</fullName>
    </submittedName>
</protein>
<evidence type="ECO:0000256" key="5">
    <source>
        <dbReference type="ARBA" id="ARBA00023136"/>
    </source>
</evidence>
<feature type="transmembrane region" description="Helical" evidence="7">
    <location>
        <begin position="346"/>
        <end position="365"/>
    </location>
</feature>
<dbReference type="EMBL" id="JBHUOP010000003">
    <property type="protein sequence ID" value="MFD2840605.1"/>
    <property type="molecule type" value="Genomic_DNA"/>
</dbReference>
<dbReference type="CDD" id="cd06173">
    <property type="entry name" value="MFS_MefA_like"/>
    <property type="match status" value="1"/>
</dbReference>
<name>A0ABW5XDN8_9MICO</name>
<dbReference type="InterPro" id="IPR020846">
    <property type="entry name" value="MFS_dom"/>
</dbReference>
<feature type="transmembrane region" description="Helical" evidence="7">
    <location>
        <begin position="323"/>
        <end position="340"/>
    </location>
</feature>
<evidence type="ECO:0000256" key="3">
    <source>
        <dbReference type="ARBA" id="ARBA00022692"/>
    </source>
</evidence>
<feature type="transmembrane region" description="Helical" evidence="7">
    <location>
        <begin position="257"/>
        <end position="281"/>
    </location>
</feature>
<dbReference type="PANTHER" id="PTHR23513">
    <property type="entry name" value="INTEGRAL MEMBRANE EFFLUX PROTEIN-RELATED"/>
    <property type="match status" value="1"/>
</dbReference>
<comment type="caution">
    <text evidence="9">The sequence shown here is derived from an EMBL/GenBank/DDBJ whole genome shotgun (WGS) entry which is preliminary data.</text>
</comment>
<dbReference type="PANTHER" id="PTHR23513:SF6">
    <property type="entry name" value="MAJOR FACILITATOR SUPERFAMILY ASSOCIATED DOMAIN-CONTAINING PROTEIN"/>
    <property type="match status" value="1"/>
</dbReference>
<dbReference type="Proteomes" id="UP001597391">
    <property type="component" value="Unassembled WGS sequence"/>
</dbReference>
<feature type="transmembrane region" description="Helical" evidence="7">
    <location>
        <begin position="293"/>
        <end position="314"/>
    </location>
</feature>
<gene>
    <name evidence="9" type="ORF">ACFSYH_08480</name>
</gene>
<feature type="transmembrane region" description="Helical" evidence="7">
    <location>
        <begin position="207"/>
        <end position="225"/>
    </location>
</feature>
<feature type="transmembrane region" description="Helical" evidence="7">
    <location>
        <begin position="55"/>
        <end position="78"/>
    </location>
</feature>